<dbReference type="STRING" id="74649.A0A2P6P6A1"/>
<dbReference type="PANTHER" id="PTHR48048">
    <property type="entry name" value="GLYCOSYLTRANSFERASE"/>
    <property type="match status" value="1"/>
</dbReference>
<sequence>MGEILETYVFQDRTSEGYESLLRIGKRYKSAAGIMVNSFADLELGALKAFKEQGPGLGLPPVYPIGPVIKTGSTDVFSGNDCLS</sequence>
<dbReference type="SUPFAM" id="SSF53756">
    <property type="entry name" value="UDP-Glycosyltransferase/glycogen phosphorylase"/>
    <property type="match status" value="1"/>
</dbReference>
<protein>
    <submittedName>
        <fullName evidence="2">Putative hydroquinone glucosyltransferase</fullName>
        <ecNumber evidence="2">2.4.1.218</ecNumber>
    </submittedName>
</protein>
<reference evidence="2 3" key="1">
    <citation type="journal article" date="2018" name="Nat. Genet.">
        <title>The Rosa genome provides new insights in the design of modern roses.</title>
        <authorList>
            <person name="Bendahmane M."/>
        </authorList>
    </citation>
    <scope>NUCLEOTIDE SEQUENCE [LARGE SCALE GENOMIC DNA]</scope>
    <source>
        <strain evidence="3">cv. Old Blush</strain>
    </source>
</reference>
<dbReference type="EMBL" id="PDCK01000045">
    <property type="protein sequence ID" value="PRQ17467.1"/>
    <property type="molecule type" value="Genomic_DNA"/>
</dbReference>
<dbReference type="Gramene" id="PRQ17467">
    <property type="protein sequence ID" value="PRQ17467"/>
    <property type="gene ID" value="RchiOBHm_Chr7g0195321"/>
</dbReference>
<dbReference type="InterPro" id="IPR050481">
    <property type="entry name" value="UDP-glycosyltransf_plant"/>
</dbReference>
<proteinExistence type="predicted"/>
<evidence type="ECO:0000256" key="1">
    <source>
        <dbReference type="ARBA" id="ARBA00022676"/>
    </source>
</evidence>
<keyword evidence="3" id="KW-1185">Reference proteome</keyword>
<dbReference type="AlphaFoldDB" id="A0A2P6P6A1"/>
<keyword evidence="2" id="KW-0808">Transferase</keyword>
<dbReference type="Gene3D" id="3.40.50.2000">
    <property type="entry name" value="Glycogen Phosphorylase B"/>
    <property type="match status" value="1"/>
</dbReference>
<comment type="caution">
    <text evidence="2">The sequence shown here is derived from an EMBL/GenBank/DDBJ whole genome shotgun (WGS) entry which is preliminary data.</text>
</comment>
<evidence type="ECO:0000313" key="2">
    <source>
        <dbReference type="EMBL" id="PRQ17467.1"/>
    </source>
</evidence>
<gene>
    <name evidence="2" type="ORF">RchiOBHm_Chr7g0195321</name>
</gene>
<dbReference type="GO" id="GO:0050505">
    <property type="term" value="F:hydroquinone glucosyltransferase activity"/>
    <property type="evidence" value="ECO:0007669"/>
    <property type="project" value="UniProtKB-EC"/>
</dbReference>
<name>A0A2P6P6A1_ROSCH</name>
<organism evidence="2 3">
    <name type="scientific">Rosa chinensis</name>
    <name type="common">China rose</name>
    <dbReference type="NCBI Taxonomy" id="74649"/>
    <lineage>
        <taxon>Eukaryota</taxon>
        <taxon>Viridiplantae</taxon>
        <taxon>Streptophyta</taxon>
        <taxon>Embryophyta</taxon>
        <taxon>Tracheophyta</taxon>
        <taxon>Spermatophyta</taxon>
        <taxon>Magnoliopsida</taxon>
        <taxon>eudicotyledons</taxon>
        <taxon>Gunneridae</taxon>
        <taxon>Pentapetalae</taxon>
        <taxon>rosids</taxon>
        <taxon>fabids</taxon>
        <taxon>Rosales</taxon>
        <taxon>Rosaceae</taxon>
        <taxon>Rosoideae</taxon>
        <taxon>Rosoideae incertae sedis</taxon>
        <taxon>Rosa</taxon>
    </lineage>
</organism>
<evidence type="ECO:0000313" key="3">
    <source>
        <dbReference type="Proteomes" id="UP000238479"/>
    </source>
</evidence>
<dbReference type="EC" id="2.4.1.218" evidence="2"/>
<accession>A0A2P6P6A1</accession>
<keyword evidence="1 2" id="KW-0328">Glycosyltransferase</keyword>
<dbReference type="Proteomes" id="UP000238479">
    <property type="component" value="Chromosome 7"/>
</dbReference>